<evidence type="ECO:0000256" key="3">
    <source>
        <dbReference type="ARBA" id="ARBA00022960"/>
    </source>
</evidence>
<feature type="transmembrane region" description="Helical" evidence="6">
    <location>
        <begin position="144"/>
        <end position="164"/>
    </location>
</feature>
<keyword evidence="8" id="KW-1185">Reference proteome</keyword>
<feature type="transmembrane region" description="Helical" evidence="6">
    <location>
        <begin position="114"/>
        <end position="132"/>
    </location>
</feature>
<keyword evidence="5 6" id="KW-0472">Membrane</keyword>
<comment type="subcellular location">
    <subcellularLocation>
        <location evidence="1">Membrane</location>
        <topology evidence="1">Multi-pass membrane protein</topology>
    </subcellularLocation>
</comment>
<dbReference type="RefSeq" id="WP_328986013.1">
    <property type="nucleotide sequence ID" value="NZ_CP121472.1"/>
</dbReference>
<evidence type="ECO:0000256" key="2">
    <source>
        <dbReference type="ARBA" id="ARBA00022692"/>
    </source>
</evidence>
<feature type="transmembrane region" description="Helical" evidence="6">
    <location>
        <begin position="340"/>
        <end position="357"/>
    </location>
</feature>
<dbReference type="GO" id="GO:0051301">
    <property type="term" value="P:cell division"/>
    <property type="evidence" value="ECO:0007669"/>
    <property type="project" value="UniProtKB-KW"/>
</dbReference>
<reference evidence="7 8" key="1">
    <citation type="journal article" date="2023" name="Microorganisms">
        <title>Thiorhodovibrio frisius and Trv. litoralis spp. nov., Two Novel Members from a Clade of Fastidious Purple Sulfur Bacteria That Exhibit Unique Red-Shifted Light-Harvesting Capabilities.</title>
        <authorList>
            <person name="Methner A."/>
            <person name="Kuzyk S.B."/>
            <person name="Petersen J."/>
            <person name="Bauer S."/>
            <person name="Brinkmann H."/>
            <person name="Sichau K."/>
            <person name="Wanner G."/>
            <person name="Wolf J."/>
            <person name="Neumann-Schaal M."/>
            <person name="Henke P."/>
            <person name="Tank M."/>
            <person name="Sproer C."/>
            <person name="Bunk B."/>
            <person name="Overmann J."/>
        </authorList>
    </citation>
    <scope>NUCLEOTIDE SEQUENCE [LARGE SCALE GENOMIC DNA]</scope>
    <source>
        <strain evidence="7 8">DSM 6702</strain>
    </source>
</reference>
<dbReference type="PANTHER" id="PTHR30474">
    <property type="entry name" value="CELL CYCLE PROTEIN"/>
    <property type="match status" value="1"/>
</dbReference>
<evidence type="ECO:0000313" key="7">
    <source>
        <dbReference type="EMBL" id="WPL15439.1"/>
    </source>
</evidence>
<keyword evidence="7" id="KW-0132">Cell division</keyword>
<dbReference type="EMBL" id="CP121472">
    <property type="protein sequence ID" value="WPL15439.1"/>
    <property type="molecule type" value="Genomic_DNA"/>
</dbReference>
<keyword evidence="4 6" id="KW-1133">Transmembrane helix</keyword>
<dbReference type="PANTHER" id="PTHR30474:SF3">
    <property type="entry name" value="PEPTIDOGLYCAN GLYCOSYLTRANSFERASE RODA"/>
    <property type="match status" value="1"/>
</dbReference>
<feature type="transmembrane region" description="Helical" evidence="6">
    <location>
        <begin position="184"/>
        <end position="202"/>
    </location>
</feature>
<dbReference type="Pfam" id="PF01098">
    <property type="entry name" value="FTSW_RODA_SPOVE"/>
    <property type="match status" value="1"/>
</dbReference>
<keyword evidence="7" id="KW-0131">Cell cycle</keyword>
<organism evidence="7 8">
    <name type="scientific">Thiorhodovibrio winogradskyi</name>
    <dbReference type="NCBI Taxonomy" id="77007"/>
    <lineage>
        <taxon>Bacteria</taxon>
        <taxon>Pseudomonadati</taxon>
        <taxon>Pseudomonadota</taxon>
        <taxon>Gammaproteobacteria</taxon>
        <taxon>Chromatiales</taxon>
        <taxon>Chromatiaceae</taxon>
        <taxon>Thiorhodovibrio</taxon>
    </lineage>
</organism>
<evidence type="ECO:0000256" key="5">
    <source>
        <dbReference type="ARBA" id="ARBA00023136"/>
    </source>
</evidence>
<dbReference type="Proteomes" id="UP001432180">
    <property type="component" value="Chromosome"/>
</dbReference>
<proteinExistence type="predicted"/>
<feature type="transmembrane region" description="Helical" evidence="6">
    <location>
        <begin position="369"/>
        <end position="390"/>
    </location>
</feature>
<feature type="transmembrane region" description="Helical" evidence="6">
    <location>
        <begin position="257"/>
        <end position="276"/>
    </location>
</feature>
<evidence type="ECO:0000256" key="1">
    <source>
        <dbReference type="ARBA" id="ARBA00004141"/>
    </source>
</evidence>
<sequence>MTAANPASWRESWTARAPERHWLWLCVFAVSVGFLLIFGAQRSVERLIEARDLLPLALYVPSLMVVHLSLVAVRFRGDQLLVVAVALLSGLGILMHYRLGAFGADTLTGAIRQYALYPAGMGVMLLVTLGAMRGRYRHLASWPWLWALISLGLLAALVVTGQRYRGAIYAAGFLTPSEFLKLSLVIYLAAFISARAAALGAWRHGVLPPVRALLPLAGVWLVLCALLLWQRDLGMFAIVNLVLPLLLTLGTGRIGYLLLGLAAVSGGTLVLLRFFSHGARRIDAWLNPFADPTGASWQLLQGLSGMYSGGLWGQGFGAGNPEYIPIAASDFVYAVVGEELGFFGSVLVVMFFLLLFQRGFAIALRCRGLFARLLALGLTTVLMVQTFLNIGGVTKLIPLTGLTLPFISQGGSSLLASLMAVGLLLAISDGEPKSRGRTKRRKG</sequence>
<feature type="transmembrane region" description="Helical" evidence="6">
    <location>
        <begin position="80"/>
        <end position="99"/>
    </location>
</feature>
<gene>
    <name evidence="7" type="primary">ftsW_1</name>
    <name evidence="7" type="ORF">Thiowin_00335</name>
</gene>
<feature type="transmembrane region" description="Helical" evidence="6">
    <location>
        <begin position="402"/>
        <end position="427"/>
    </location>
</feature>
<dbReference type="InterPro" id="IPR001182">
    <property type="entry name" value="FtsW/RodA"/>
</dbReference>
<feature type="transmembrane region" description="Helical" evidence="6">
    <location>
        <begin position="53"/>
        <end position="73"/>
    </location>
</feature>
<feature type="transmembrane region" description="Helical" evidence="6">
    <location>
        <begin position="234"/>
        <end position="250"/>
    </location>
</feature>
<evidence type="ECO:0000313" key="8">
    <source>
        <dbReference type="Proteomes" id="UP001432180"/>
    </source>
</evidence>
<feature type="transmembrane region" description="Helical" evidence="6">
    <location>
        <begin position="209"/>
        <end position="228"/>
    </location>
</feature>
<name>A0ABZ0S4D7_9GAMM</name>
<keyword evidence="2 6" id="KW-0812">Transmembrane</keyword>
<evidence type="ECO:0000256" key="6">
    <source>
        <dbReference type="SAM" id="Phobius"/>
    </source>
</evidence>
<accession>A0ABZ0S4D7</accession>
<feature type="transmembrane region" description="Helical" evidence="6">
    <location>
        <begin position="21"/>
        <end position="41"/>
    </location>
</feature>
<protein>
    <submittedName>
        <fullName evidence="7">Cell division protein FtsW</fullName>
    </submittedName>
</protein>
<evidence type="ECO:0000256" key="4">
    <source>
        <dbReference type="ARBA" id="ARBA00022989"/>
    </source>
</evidence>
<keyword evidence="3" id="KW-0133">Cell shape</keyword>